<dbReference type="InterPro" id="IPR036890">
    <property type="entry name" value="HATPase_C_sf"/>
</dbReference>
<evidence type="ECO:0000256" key="13">
    <source>
        <dbReference type="ARBA" id="ARBA00023136"/>
    </source>
</evidence>
<dbReference type="SUPFAM" id="SSF158472">
    <property type="entry name" value="HAMP domain-like"/>
    <property type="match status" value="1"/>
</dbReference>
<dbReference type="InterPro" id="IPR029095">
    <property type="entry name" value="NarX-like_N"/>
</dbReference>
<dbReference type="PROSITE" id="PS50109">
    <property type="entry name" value="HIS_KIN"/>
    <property type="match status" value="1"/>
</dbReference>
<dbReference type="CDD" id="cd06225">
    <property type="entry name" value="HAMP"/>
    <property type="match status" value="1"/>
</dbReference>
<evidence type="ECO:0000256" key="16">
    <source>
        <dbReference type="SAM" id="Phobius"/>
    </source>
</evidence>
<keyword evidence="13 14" id="KW-0472">Membrane</keyword>
<evidence type="ECO:0000256" key="1">
    <source>
        <dbReference type="ARBA" id="ARBA00000085"/>
    </source>
</evidence>
<protein>
    <recommendedName>
        <fullName evidence="14">Sensor protein</fullName>
        <ecNumber evidence="14">2.7.13.3</ecNumber>
    </recommendedName>
</protein>
<dbReference type="InterPro" id="IPR029016">
    <property type="entry name" value="GAF-like_dom_sf"/>
</dbReference>
<dbReference type="EMBL" id="FNCY01000004">
    <property type="protein sequence ID" value="SDH21153.1"/>
    <property type="molecule type" value="Genomic_DNA"/>
</dbReference>
<proteinExistence type="predicted"/>
<keyword evidence="8 14" id="KW-0547">Nucleotide-binding</keyword>
<sequence length="636" mass="69786">MQKIRWSLSVKLALVGAPFLLLVLLSTVAMLWMSWKLDGGAAAVNEAGRMRMQAYRMALSADQRADADIPAQIDAFDRSMTVLQQGDPARPLFVPWDEDVRARFAVVGDRWQTFRARLEGETAGRDLRRETADFVASIDPFVVAIESHLARQTSLLHLLQLSALGLALVVTLILVLTGYVFVLKPVGKLVFAVRGIQEGDFATRVEHRSSDEFGMLIAGFNGMAENLYSLYRHLEQKVAEKTSELEEKRERLEGLYEVTSLVANTTALTPLAQGFVEIVARIARADGVALRWSDRDNLRFVMLAAHGLPPALLDAEQCLEKGACHCSSVAATPGLTVIPLRDESTPNSAPNTLACARAGFRTVVNVPVRLHERTMGVVDLFYCAQTKPAPALRSQLEAFGNHLASAMENLRLNALEKEAAISQERLHLARELHDSIAQSLAFLKIQVQLLRDALAGGDAAQTQTALDEIDAGVRESYSDVRELLTYFRLRANAEDIEAALASTLSKFEHQSGIKSVLSIRSHGLPLPPDLQIQVLHIVQEALSNVRKHAQASRVALDVDQHPVWRLEVRDDGIGFAADAPQHDEAHVGLRIMKERAQRIGADLRVEAAPGRGCRVVLTLPPQGQPGTMPAFERGPA</sequence>
<dbReference type="Proteomes" id="UP000198607">
    <property type="component" value="Unassembled WGS sequence"/>
</dbReference>
<dbReference type="InterPro" id="IPR042295">
    <property type="entry name" value="NarX-like_N_sf"/>
</dbReference>
<name>A0A1G8AJY5_9RHOO</name>
<evidence type="ECO:0000256" key="2">
    <source>
        <dbReference type="ARBA" id="ARBA00004429"/>
    </source>
</evidence>
<dbReference type="Gene3D" id="6.10.340.10">
    <property type="match status" value="1"/>
</dbReference>
<keyword evidence="5" id="KW-0597">Phosphoprotein</keyword>
<dbReference type="Gene3D" id="1.20.5.1930">
    <property type="match status" value="1"/>
</dbReference>
<evidence type="ECO:0000256" key="6">
    <source>
        <dbReference type="ARBA" id="ARBA00022679"/>
    </source>
</evidence>
<keyword evidence="6 14" id="KW-0808">Transferase</keyword>
<feature type="transmembrane region" description="Helical" evidence="16">
    <location>
        <begin position="12"/>
        <end position="35"/>
    </location>
</feature>
<dbReference type="Pfam" id="PF07730">
    <property type="entry name" value="HisKA_3"/>
    <property type="match status" value="1"/>
</dbReference>
<dbReference type="SUPFAM" id="SSF55874">
    <property type="entry name" value="ATPase domain of HSP90 chaperone/DNA topoisomerase II/histidine kinase"/>
    <property type="match status" value="1"/>
</dbReference>
<dbReference type="InterPro" id="IPR050482">
    <property type="entry name" value="Sensor_HK_TwoCompSys"/>
</dbReference>
<evidence type="ECO:0000256" key="10">
    <source>
        <dbReference type="ARBA" id="ARBA00022840"/>
    </source>
</evidence>
<evidence type="ECO:0000256" key="4">
    <source>
        <dbReference type="ARBA" id="ARBA00022519"/>
    </source>
</evidence>
<keyword evidence="3 14" id="KW-1003">Cell membrane</keyword>
<dbReference type="SUPFAM" id="SSF55781">
    <property type="entry name" value="GAF domain-like"/>
    <property type="match status" value="1"/>
</dbReference>
<evidence type="ECO:0000256" key="8">
    <source>
        <dbReference type="ARBA" id="ARBA00022741"/>
    </source>
</evidence>
<evidence type="ECO:0000313" key="20">
    <source>
        <dbReference type="Proteomes" id="UP000198607"/>
    </source>
</evidence>
<dbReference type="CDD" id="cd16917">
    <property type="entry name" value="HATPase_UhpB-NarQ-NarX-like"/>
    <property type="match status" value="1"/>
</dbReference>
<dbReference type="GO" id="GO:0046983">
    <property type="term" value="F:protein dimerization activity"/>
    <property type="evidence" value="ECO:0007669"/>
    <property type="project" value="UniProtKB-UniRule"/>
</dbReference>
<dbReference type="RefSeq" id="WP_091935909.1">
    <property type="nucleotide sequence ID" value="NZ_FNCY01000004.1"/>
</dbReference>
<dbReference type="InterPro" id="IPR011712">
    <property type="entry name" value="Sig_transdc_His_kin_sub3_dim/P"/>
</dbReference>
<evidence type="ECO:0000256" key="5">
    <source>
        <dbReference type="ARBA" id="ARBA00022553"/>
    </source>
</evidence>
<dbReference type="AlphaFoldDB" id="A0A1G8AJY5"/>
<dbReference type="Pfam" id="PF01590">
    <property type="entry name" value="GAF"/>
    <property type="match status" value="1"/>
</dbReference>
<feature type="domain" description="HAMP" evidence="18">
    <location>
        <begin position="180"/>
        <end position="232"/>
    </location>
</feature>
<feature type="coiled-coil region" evidence="15">
    <location>
        <begin position="224"/>
        <end position="258"/>
    </location>
</feature>
<dbReference type="Gene3D" id="3.30.450.40">
    <property type="match status" value="1"/>
</dbReference>
<dbReference type="SMART" id="SM00387">
    <property type="entry name" value="HATPase_c"/>
    <property type="match status" value="1"/>
</dbReference>
<feature type="transmembrane region" description="Helical" evidence="16">
    <location>
        <begin position="158"/>
        <end position="182"/>
    </location>
</feature>
<dbReference type="EC" id="2.7.13.3" evidence="14"/>
<dbReference type="InterPro" id="IPR003018">
    <property type="entry name" value="GAF"/>
</dbReference>
<evidence type="ECO:0000259" key="17">
    <source>
        <dbReference type="PROSITE" id="PS50109"/>
    </source>
</evidence>
<dbReference type="InterPro" id="IPR003594">
    <property type="entry name" value="HATPase_dom"/>
</dbReference>
<dbReference type="OrthoDB" id="9811306at2"/>
<dbReference type="Gene3D" id="1.20.120.960">
    <property type="entry name" value="Histidine kinase NarX, sensor domain"/>
    <property type="match status" value="1"/>
</dbReference>
<dbReference type="InterPro" id="IPR003660">
    <property type="entry name" value="HAMP_dom"/>
</dbReference>
<keyword evidence="7 16" id="KW-0812">Transmembrane</keyword>
<dbReference type="InterPro" id="IPR016380">
    <property type="entry name" value="Sig_transdc_His_kin_NarX/NarQ"/>
</dbReference>
<keyword evidence="9 14" id="KW-0418">Kinase</keyword>
<feature type="domain" description="Histidine kinase" evidence="17">
    <location>
        <begin position="431"/>
        <end position="623"/>
    </location>
</feature>
<keyword evidence="15" id="KW-0175">Coiled coil</keyword>
<dbReference type="SMART" id="SM00304">
    <property type="entry name" value="HAMP"/>
    <property type="match status" value="1"/>
</dbReference>
<dbReference type="Pfam" id="PF13675">
    <property type="entry name" value="PilJ"/>
    <property type="match status" value="1"/>
</dbReference>
<dbReference type="PROSITE" id="PS50885">
    <property type="entry name" value="HAMP"/>
    <property type="match status" value="1"/>
</dbReference>
<dbReference type="GO" id="GO:0005524">
    <property type="term" value="F:ATP binding"/>
    <property type="evidence" value="ECO:0007669"/>
    <property type="project" value="UniProtKB-UniRule"/>
</dbReference>
<evidence type="ECO:0000256" key="15">
    <source>
        <dbReference type="SAM" id="Coils"/>
    </source>
</evidence>
<keyword evidence="4 14" id="KW-0997">Cell inner membrane</keyword>
<comment type="catalytic activity">
    <reaction evidence="1 14">
        <text>ATP + protein L-histidine = ADP + protein N-phospho-L-histidine.</text>
        <dbReference type="EC" id="2.7.13.3"/>
    </reaction>
</comment>
<evidence type="ECO:0000259" key="18">
    <source>
        <dbReference type="PROSITE" id="PS50885"/>
    </source>
</evidence>
<dbReference type="PANTHER" id="PTHR24421:SF10">
    <property type="entry name" value="NITRATE_NITRITE SENSOR PROTEIN NARQ"/>
    <property type="match status" value="1"/>
</dbReference>
<gene>
    <name evidence="19" type="ORF">SAMN05660652_01408</name>
</gene>
<evidence type="ECO:0000256" key="14">
    <source>
        <dbReference type="PIRNR" id="PIRNR003167"/>
    </source>
</evidence>
<dbReference type="GO" id="GO:0005886">
    <property type="term" value="C:plasma membrane"/>
    <property type="evidence" value="ECO:0007669"/>
    <property type="project" value="UniProtKB-SubCell"/>
</dbReference>
<dbReference type="GO" id="GO:0000155">
    <property type="term" value="F:phosphorelay sensor kinase activity"/>
    <property type="evidence" value="ECO:0007669"/>
    <property type="project" value="UniProtKB-UniRule"/>
</dbReference>
<dbReference type="Pfam" id="PF02518">
    <property type="entry name" value="HATPase_c"/>
    <property type="match status" value="1"/>
</dbReference>
<evidence type="ECO:0000256" key="11">
    <source>
        <dbReference type="ARBA" id="ARBA00022989"/>
    </source>
</evidence>
<dbReference type="Gene3D" id="3.30.565.10">
    <property type="entry name" value="Histidine kinase-like ATPase, C-terminal domain"/>
    <property type="match status" value="1"/>
</dbReference>
<organism evidence="19 20">
    <name type="scientific">Propionivibrio dicarboxylicus</name>
    <dbReference type="NCBI Taxonomy" id="83767"/>
    <lineage>
        <taxon>Bacteria</taxon>
        <taxon>Pseudomonadati</taxon>
        <taxon>Pseudomonadota</taxon>
        <taxon>Betaproteobacteria</taxon>
        <taxon>Rhodocyclales</taxon>
        <taxon>Rhodocyclaceae</taxon>
        <taxon>Propionivibrio</taxon>
    </lineage>
</organism>
<dbReference type="PANTHER" id="PTHR24421">
    <property type="entry name" value="NITRATE/NITRITE SENSOR PROTEIN NARX-RELATED"/>
    <property type="match status" value="1"/>
</dbReference>
<evidence type="ECO:0000256" key="7">
    <source>
        <dbReference type="ARBA" id="ARBA00022692"/>
    </source>
</evidence>
<dbReference type="PIRSF" id="PIRSF003167">
    <property type="entry name" value="STHK_NarX/NarQ"/>
    <property type="match status" value="1"/>
</dbReference>
<keyword evidence="20" id="KW-1185">Reference proteome</keyword>
<reference evidence="19 20" key="1">
    <citation type="submission" date="2016-10" db="EMBL/GenBank/DDBJ databases">
        <authorList>
            <person name="de Groot N.N."/>
        </authorList>
    </citation>
    <scope>NUCLEOTIDE SEQUENCE [LARGE SCALE GENOMIC DNA]</scope>
    <source>
        <strain evidence="19 20">DSM 5885</strain>
    </source>
</reference>
<keyword evidence="10 14" id="KW-0067">ATP-binding</keyword>
<keyword evidence="12 14" id="KW-0902">Two-component regulatory system</keyword>
<evidence type="ECO:0000256" key="9">
    <source>
        <dbReference type="ARBA" id="ARBA00022777"/>
    </source>
</evidence>
<dbReference type="Pfam" id="PF00672">
    <property type="entry name" value="HAMP"/>
    <property type="match status" value="1"/>
</dbReference>
<evidence type="ECO:0000256" key="12">
    <source>
        <dbReference type="ARBA" id="ARBA00023012"/>
    </source>
</evidence>
<evidence type="ECO:0000256" key="3">
    <source>
        <dbReference type="ARBA" id="ARBA00022475"/>
    </source>
</evidence>
<keyword evidence="11 16" id="KW-1133">Transmembrane helix</keyword>
<dbReference type="InterPro" id="IPR005467">
    <property type="entry name" value="His_kinase_dom"/>
</dbReference>
<evidence type="ECO:0000313" key="19">
    <source>
        <dbReference type="EMBL" id="SDH21153.1"/>
    </source>
</evidence>
<accession>A0A1G8AJY5</accession>
<dbReference type="STRING" id="83767.SAMN05660652_01408"/>
<comment type="subcellular location">
    <subcellularLocation>
        <location evidence="2">Cell inner membrane</location>
        <topology evidence="2">Multi-pass membrane protein</topology>
    </subcellularLocation>
</comment>